<reference evidence="2" key="1">
    <citation type="journal article" date="2018" name="BMC Genomics">
        <title>Genomic insights into host adaptation between the wheat stripe rust pathogen (Puccinia striiformis f. sp. tritici) and the barley stripe rust pathogen (Puccinia striiformis f. sp. hordei).</title>
        <authorList>
            <person name="Xia C."/>
            <person name="Wang M."/>
            <person name="Yin C."/>
            <person name="Cornejo O.E."/>
            <person name="Hulbert S.H."/>
            <person name="Chen X."/>
        </authorList>
    </citation>
    <scope>NUCLEOTIDE SEQUENCE [LARGE SCALE GENOMIC DNA]</scope>
    <source>
        <strain evidence="2">93-210</strain>
    </source>
</reference>
<accession>A0ACC0EBD6</accession>
<reference evidence="1 2" key="3">
    <citation type="journal article" date="2022" name="Microbiol. Spectr.">
        <title>Folding features and dynamics of 3D genome architecture in plant fungal pathogens.</title>
        <authorList>
            <person name="Xia C."/>
        </authorList>
    </citation>
    <scope>NUCLEOTIDE SEQUENCE [LARGE SCALE GENOMIC DNA]</scope>
    <source>
        <strain evidence="1 2">93-210</strain>
    </source>
</reference>
<dbReference type="EMBL" id="CM045872">
    <property type="protein sequence ID" value="KAI7949966.1"/>
    <property type="molecule type" value="Genomic_DNA"/>
</dbReference>
<comment type="caution">
    <text evidence="1">The sequence shown here is derived from an EMBL/GenBank/DDBJ whole genome shotgun (WGS) entry which is preliminary data.</text>
</comment>
<evidence type="ECO:0000313" key="2">
    <source>
        <dbReference type="Proteomes" id="UP001060170"/>
    </source>
</evidence>
<gene>
    <name evidence="1" type="ORF">MJO28_008787</name>
</gene>
<organism evidence="1 2">
    <name type="scientific">Puccinia striiformis f. sp. tritici</name>
    <dbReference type="NCBI Taxonomy" id="168172"/>
    <lineage>
        <taxon>Eukaryota</taxon>
        <taxon>Fungi</taxon>
        <taxon>Dikarya</taxon>
        <taxon>Basidiomycota</taxon>
        <taxon>Pucciniomycotina</taxon>
        <taxon>Pucciniomycetes</taxon>
        <taxon>Pucciniales</taxon>
        <taxon>Pucciniaceae</taxon>
        <taxon>Puccinia</taxon>
    </lineage>
</organism>
<dbReference type="Proteomes" id="UP001060170">
    <property type="component" value="Chromosome 8"/>
</dbReference>
<keyword evidence="2" id="KW-1185">Reference proteome</keyword>
<evidence type="ECO:0000313" key="1">
    <source>
        <dbReference type="EMBL" id="KAI7949966.1"/>
    </source>
</evidence>
<reference evidence="2" key="2">
    <citation type="journal article" date="2018" name="Mol. Plant Microbe Interact.">
        <title>Genome sequence resources for the wheat stripe rust pathogen (Puccinia striiformis f. sp. tritici) and the barley stripe rust pathogen (Puccinia striiformis f. sp. hordei).</title>
        <authorList>
            <person name="Xia C."/>
            <person name="Wang M."/>
            <person name="Yin C."/>
            <person name="Cornejo O.E."/>
            <person name="Hulbert S.H."/>
            <person name="Chen X."/>
        </authorList>
    </citation>
    <scope>NUCLEOTIDE SEQUENCE [LARGE SCALE GENOMIC DNA]</scope>
    <source>
        <strain evidence="2">93-210</strain>
    </source>
</reference>
<name>A0ACC0EBD6_9BASI</name>
<sequence>MQQSNDALRRAYASERQARFRERQHAVPPQSVIPHLYQLNDHHIHRMNHSLYSQANIEMGQVAPHHHHTRNMSHLYNDLDNLHVDNIPHRSLTLDNNFGYRPISNWREHFPSQHTSRRLSNPDVLFSDCSPRNLHLSQHQFYGHSQVQTSQHHQQQYSSPLQHHQQQYSSPSHYRQHQHSSPSQHHQHQHSPSSQHHQQPVSQHREHRRSHSQPWDFLHTQQSINPTHEWSPSPYLHHEHSQQSGLAHSHQNQQIDERLSQAGFGNPQGENVDEDGDVDLNQFRQNTENHTSRNPPQEHTNRPLAWGWTEPPGFRPYTMRAPRRCPMCDAILFTGETNSLCCRKGRITLQQPPPPPELLSMFKRATQDHSVEGNELIRSIRLINSNFAFTSLGLNSATRAALNNQGQGIYTFKVKGTIHHNIGSLYPLSQEVPKFLQLYIYDTANEFENRRVHGQDLSPQLMQRIQSILHCSNPLIQQFERVASEITPNRSIRLTDNATNVDQRVYNLPTGDQIAAIWVEGNDPSTTETRDVIIKYRDGNLSRISELDRKYDPLHYVLLHPNGELGWSPALKEEMELATPMNYYAYRLAFRHEDYSLLHWAGRLFQQYCVDQYVKIETERLLYIILNQKDFRVEQFYGVVDAYQNGVQMGHETGRRIVLPTSFIGGPRDMKARFQDAMTLVQTMGKPNLFITVTCNPEWTEIRNNLLPGQSAQDRPDMVTRVFNARLKKICDELYKDGIFGKTVGRTHVIEFQKRGLPHAHILVILESRYIPRTTEDIDQIVRAEMPNQTTEPYLYQAVSRHMIHGPCGPYNTNASRMVNGVCSKKFPKAFCPETVINENSYPLPYLSAKYQCHINVEICAEISAVKYLYKYVYKGHDKVVLDVGENIDEVNRFRDSRWVAAPEACWRIFSFKLSATYPSVNRLDIHLPDQHQVTFSQDEQLEDVIERGAEAKTMLTGYFERNRIDPNARRLKYAEFPQHYTWHPKTKEWKPRQRGCSIGRIYAVYPSDPERWYLRLLLNHVTGATSFEHLRTFHGRIYDSFRSAALARGLLENDHYLEATMAEADESMMPSYLRKLFGIL</sequence>
<proteinExistence type="predicted"/>
<protein>
    <submittedName>
        <fullName evidence="1">Uncharacterized protein</fullName>
    </submittedName>
</protein>